<comment type="caution">
    <text evidence="2">The sequence shown here is derived from an EMBL/GenBank/DDBJ whole genome shotgun (WGS) entry which is preliminary data.</text>
</comment>
<evidence type="ECO:0000313" key="2">
    <source>
        <dbReference type="EMBL" id="MPC18374.1"/>
    </source>
</evidence>
<dbReference type="AlphaFoldDB" id="A0A5B7DAL9"/>
<evidence type="ECO:0000313" key="3">
    <source>
        <dbReference type="Proteomes" id="UP000324222"/>
    </source>
</evidence>
<sequence>MHARLSARFGECGIVPRAAAADWIDTFTLGSSTIKPESSFLPRVHTYTLKHLTPVATLTYRLLKVVTMGYQTPALKIDLQGSLQRTQCFPGQHPVGEAGMRREGVIKTINSGDREQEDDDLHHLESHWTHPRRRTGNGTP</sequence>
<reference evidence="2 3" key="1">
    <citation type="submission" date="2019-05" db="EMBL/GenBank/DDBJ databases">
        <title>Another draft genome of Portunus trituberculatus and its Hox gene families provides insights of decapod evolution.</title>
        <authorList>
            <person name="Jeong J.-H."/>
            <person name="Song I."/>
            <person name="Kim S."/>
            <person name="Choi T."/>
            <person name="Kim D."/>
            <person name="Ryu S."/>
            <person name="Kim W."/>
        </authorList>
    </citation>
    <scope>NUCLEOTIDE SEQUENCE [LARGE SCALE GENOMIC DNA]</scope>
    <source>
        <tissue evidence="2">Muscle</tissue>
    </source>
</reference>
<feature type="region of interest" description="Disordered" evidence="1">
    <location>
        <begin position="110"/>
        <end position="140"/>
    </location>
</feature>
<name>A0A5B7DAL9_PORTR</name>
<keyword evidence="3" id="KW-1185">Reference proteome</keyword>
<dbReference type="Proteomes" id="UP000324222">
    <property type="component" value="Unassembled WGS sequence"/>
</dbReference>
<evidence type="ECO:0000256" key="1">
    <source>
        <dbReference type="SAM" id="MobiDB-lite"/>
    </source>
</evidence>
<accession>A0A5B7DAL9</accession>
<feature type="compositionally biased region" description="Basic residues" evidence="1">
    <location>
        <begin position="129"/>
        <end position="140"/>
    </location>
</feature>
<organism evidence="2 3">
    <name type="scientific">Portunus trituberculatus</name>
    <name type="common">Swimming crab</name>
    <name type="synonym">Neptunus trituberculatus</name>
    <dbReference type="NCBI Taxonomy" id="210409"/>
    <lineage>
        <taxon>Eukaryota</taxon>
        <taxon>Metazoa</taxon>
        <taxon>Ecdysozoa</taxon>
        <taxon>Arthropoda</taxon>
        <taxon>Crustacea</taxon>
        <taxon>Multicrustacea</taxon>
        <taxon>Malacostraca</taxon>
        <taxon>Eumalacostraca</taxon>
        <taxon>Eucarida</taxon>
        <taxon>Decapoda</taxon>
        <taxon>Pleocyemata</taxon>
        <taxon>Brachyura</taxon>
        <taxon>Eubrachyura</taxon>
        <taxon>Portunoidea</taxon>
        <taxon>Portunidae</taxon>
        <taxon>Portuninae</taxon>
        <taxon>Portunus</taxon>
    </lineage>
</organism>
<gene>
    <name evidence="2" type="ORF">E2C01_011252</name>
</gene>
<dbReference type="EMBL" id="VSRR010000673">
    <property type="protein sequence ID" value="MPC18374.1"/>
    <property type="molecule type" value="Genomic_DNA"/>
</dbReference>
<proteinExistence type="predicted"/>
<protein>
    <submittedName>
        <fullName evidence="2">Uncharacterized protein</fullName>
    </submittedName>
</protein>